<evidence type="ECO:0000313" key="6">
    <source>
        <dbReference type="Proteomes" id="UP001500804"/>
    </source>
</evidence>
<accession>A0ABP9P430</accession>
<dbReference type="InterPro" id="IPR010982">
    <property type="entry name" value="Lambda_DNA-bd_dom_sf"/>
</dbReference>
<reference evidence="6" key="1">
    <citation type="journal article" date="2019" name="Int. J. Syst. Evol. Microbiol.">
        <title>The Global Catalogue of Microorganisms (GCM) 10K type strain sequencing project: providing services to taxonomists for standard genome sequencing and annotation.</title>
        <authorList>
            <consortium name="The Broad Institute Genomics Platform"/>
            <consortium name="The Broad Institute Genome Sequencing Center for Infectious Disease"/>
            <person name="Wu L."/>
            <person name="Ma J."/>
        </authorList>
    </citation>
    <scope>NUCLEOTIDE SEQUENCE [LARGE SCALE GENOMIC DNA]</scope>
    <source>
        <strain evidence="6">JCM 18302</strain>
    </source>
</reference>
<evidence type="ECO:0000256" key="1">
    <source>
        <dbReference type="ARBA" id="ARBA00023015"/>
    </source>
</evidence>
<dbReference type="SUPFAM" id="SSF53822">
    <property type="entry name" value="Periplasmic binding protein-like I"/>
    <property type="match status" value="1"/>
</dbReference>
<dbReference type="InterPro" id="IPR046335">
    <property type="entry name" value="LacI/GalR-like_sensor"/>
</dbReference>
<dbReference type="Pfam" id="PF00356">
    <property type="entry name" value="LacI"/>
    <property type="match status" value="1"/>
</dbReference>
<dbReference type="PANTHER" id="PTHR30146">
    <property type="entry name" value="LACI-RELATED TRANSCRIPTIONAL REPRESSOR"/>
    <property type="match status" value="1"/>
</dbReference>
<sequence length="331" mass="35004">MSDVARVAGVHKATASRALNPLTSGQVNQATARRVLAAARQLGYTPNATARSLRTSRTHTVGVLIPDLTNPLFPPVVRGIENVLFPRGYTALVANTDNEPDREAAHFEALLGRQADGFILATGRRDHPLLVSAHERGIPAVLVNRGTDDALYPLVTGDDPAGMTAAVDHLVALGHRRIVHLAGPAGLSTGLRRSQAYRHAVAAHELDARLVECESYTADAGERAMVALLTEAGERPTAVVGGNDLIALGALRAIRAAGLRCPEDVSLTGFNDMPFLDELRPALTSVHVPTHELGVEAARLLLEQIEGAPAVAKTISLPLRLVVRDSTAPPS</sequence>
<keyword evidence="1" id="KW-0805">Transcription regulation</keyword>
<dbReference type="PROSITE" id="PS50932">
    <property type="entry name" value="HTH_LACI_2"/>
    <property type="match status" value="1"/>
</dbReference>
<keyword evidence="3" id="KW-0804">Transcription</keyword>
<name>A0ABP9P430_9PSEU</name>
<evidence type="ECO:0000256" key="2">
    <source>
        <dbReference type="ARBA" id="ARBA00023125"/>
    </source>
</evidence>
<gene>
    <name evidence="5" type="ORF">GCM10023320_67900</name>
</gene>
<dbReference type="SUPFAM" id="SSF47413">
    <property type="entry name" value="lambda repressor-like DNA-binding domains"/>
    <property type="match status" value="1"/>
</dbReference>
<dbReference type="Gene3D" id="3.40.50.2300">
    <property type="match status" value="2"/>
</dbReference>
<proteinExistence type="predicted"/>
<dbReference type="Gene3D" id="1.10.260.40">
    <property type="entry name" value="lambda repressor-like DNA-binding domains"/>
    <property type="match status" value="1"/>
</dbReference>
<keyword evidence="2" id="KW-0238">DNA-binding</keyword>
<protein>
    <submittedName>
        <fullName evidence="5">Substrate-binding domain-containing protein</fullName>
    </submittedName>
</protein>
<dbReference type="InterPro" id="IPR000843">
    <property type="entry name" value="HTH_LacI"/>
</dbReference>
<dbReference type="CDD" id="cd01392">
    <property type="entry name" value="HTH_LacI"/>
    <property type="match status" value="1"/>
</dbReference>
<dbReference type="EMBL" id="BAABJO010000035">
    <property type="protein sequence ID" value="GAA5136594.1"/>
    <property type="molecule type" value="Genomic_DNA"/>
</dbReference>
<organism evidence="5 6">
    <name type="scientific">Pseudonocardia adelaidensis</name>
    <dbReference type="NCBI Taxonomy" id="648754"/>
    <lineage>
        <taxon>Bacteria</taxon>
        <taxon>Bacillati</taxon>
        <taxon>Actinomycetota</taxon>
        <taxon>Actinomycetes</taxon>
        <taxon>Pseudonocardiales</taxon>
        <taxon>Pseudonocardiaceae</taxon>
        <taxon>Pseudonocardia</taxon>
    </lineage>
</organism>
<dbReference type="CDD" id="cd06267">
    <property type="entry name" value="PBP1_LacI_sugar_binding-like"/>
    <property type="match status" value="1"/>
</dbReference>
<dbReference type="Pfam" id="PF13377">
    <property type="entry name" value="Peripla_BP_3"/>
    <property type="match status" value="1"/>
</dbReference>
<evidence type="ECO:0000313" key="5">
    <source>
        <dbReference type="EMBL" id="GAA5136594.1"/>
    </source>
</evidence>
<dbReference type="SMART" id="SM00354">
    <property type="entry name" value="HTH_LACI"/>
    <property type="match status" value="1"/>
</dbReference>
<comment type="caution">
    <text evidence="5">The sequence shown here is derived from an EMBL/GenBank/DDBJ whole genome shotgun (WGS) entry which is preliminary data.</text>
</comment>
<feature type="domain" description="HTH lacI-type" evidence="4">
    <location>
        <begin position="1"/>
        <end position="55"/>
    </location>
</feature>
<evidence type="ECO:0000259" key="4">
    <source>
        <dbReference type="PROSITE" id="PS50932"/>
    </source>
</evidence>
<keyword evidence="6" id="KW-1185">Reference proteome</keyword>
<dbReference type="InterPro" id="IPR028082">
    <property type="entry name" value="Peripla_BP_I"/>
</dbReference>
<evidence type="ECO:0000256" key="3">
    <source>
        <dbReference type="ARBA" id="ARBA00023163"/>
    </source>
</evidence>
<dbReference type="Proteomes" id="UP001500804">
    <property type="component" value="Unassembled WGS sequence"/>
</dbReference>
<dbReference type="PANTHER" id="PTHR30146:SF109">
    <property type="entry name" value="HTH-TYPE TRANSCRIPTIONAL REGULATOR GALS"/>
    <property type="match status" value="1"/>
</dbReference>